<feature type="region of interest" description="Disordered" evidence="1">
    <location>
        <begin position="1"/>
        <end position="51"/>
    </location>
</feature>
<evidence type="ECO:0000313" key="2">
    <source>
        <dbReference type="EMBL" id="GIY65651.1"/>
    </source>
</evidence>
<evidence type="ECO:0000313" key="3">
    <source>
        <dbReference type="Proteomes" id="UP001054837"/>
    </source>
</evidence>
<sequence length="89" mass="10024">MRNKPNSRTAALGTIKGGRLENPFISGTKLPHHTHPESSESPLLSSKGVKGGRVDLSSKLAFRSTGIVETEEWRWRRICRQGRGEWRLE</sequence>
<comment type="caution">
    <text evidence="2">The sequence shown here is derived from an EMBL/GenBank/DDBJ whole genome shotgun (WGS) entry which is preliminary data.</text>
</comment>
<dbReference type="EMBL" id="BPLQ01012459">
    <property type="protein sequence ID" value="GIY65651.1"/>
    <property type="molecule type" value="Genomic_DNA"/>
</dbReference>
<dbReference type="Proteomes" id="UP001054837">
    <property type="component" value="Unassembled WGS sequence"/>
</dbReference>
<name>A0AAV4V6A7_9ARAC</name>
<protein>
    <submittedName>
        <fullName evidence="2">Uncharacterized protein</fullName>
    </submittedName>
</protein>
<keyword evidence="3" id="KW-1185">Reference proteome</keyword>
<gene>
    <name evidence="2" type="ORF">CDAR_551671</name>
</gene>
<proteinExistence type="predicted"/>
<organism evidence="2 3">
    <name type="scientific">Caerostris darwini</name>
    <dbReference type="NCBI Taxonomy" id="1538125"/>
    <lineage>
        <taxon>Eukaryota</taxon>
        <taxon>Metazoa</taxon>
        <taxon>Ecdysozoa</taxon>
        <taxon>Arthropoda</taxon>
        <taxon>Chelicerata</taxon>
        <taxon>Arachnida</taxon>
        <taxon>Araneae</taxon>
        <taxon>Araneomorphae</taxon>
        <taxon>Entelegynae</taxon>
        <taxon>Araneoidea</taxon>
        <taxon>Araneidae</taxon>
        <taxon>Caerostris</taxon>
    </lineage>
</organism>
<accession>A0AAV4V6A7</accession>
<reference evidence="2 3" key="1">
    <citation type="submission" date="2021-06" db="EMBL/GenBank/DDBJ databases">
        <title>Caerostris darwini draft genome.</title>
        <authorList>
            <person name="Kono N."/>
            <person name="Arakawa K."/>
        </authorList>
    </citation>
    <scope>NUCLEOTIDE SEQUENCE [LARGE SCALE GENOMIC DNA]</scope>
</reference>
<evidence type="ECO:0000256" key="1">
    <source>
        <dbReference type="SAM" id="MobiDB-lite"/>
    </source>
</evidence>
<dbReference type="AlphaFoldDB" id="A0AAV4V6A7"/>